<dbReference type="AlphaFoldDB" id="A0A2P2M3U2"/>
<protein>
    <submittedName>
        <fullName evidence="1">Uncharacterized protein</fullName>
    </submittedName>
</protein>
<accession>A0A2P2M3U2</accession>
<name>A0A2P2M3U2_RHIMU</name>
<reference evidence="1" key="1">
    <citation type="submission" date="2018-02" db="EMBL/GenBank/DDBJ databases">
        <title>Rhizophora mucronata_Transcriptome.</title>
        <authorList>
            <person name="Meera S.P."/>
            <person name="Sreeshan A."/>
            <person name="Augustine A."/>
        </authorList>
    </citation>
    <scope>NUCLEOTIDE SEQUENCE</scope>
    <source>
        <tissue evidence="1">Leaf</tissue>
    </source>
</reference>
<evidence type="ECO:0000313" key="1">
    <source>
        <dbReference type="EMBL" id="MBX24890.1"/>
    </source>
</evidence>
<organism evidence="1">
    <name type="scientific">Rhizophora mucronata</name>
    <name type="common">Asiatic mangrove</name>
    <dbReference type="NCBI Taxonomy" id="61149"/>
    <lineage>
        <taxon>Eukaryota</taxon>
        <taxon>Viridiplantae</taxon>
        <taxon>Streptophyta</taxon>
        <taxon>Embryophyta</taxon>
        <taxon>Tracheophyta</taxon>
        <taxon>Spermatophyta</taxon>
        <taxon>Magnoliopsida</taxon>
        <taxon>eudicotyledons</taxon>
        <taxon>Gunneridae</taxon>
        <taxon>Pentapetalae</taxon>
        <taxon>rosids</taxon>
        <taxon>fabids</taxon>
        <taxon>Malpighiales</taxon>
        <taxon>Rhizophoraceae</taxon>
        <taxon>Rhizophora</taxon>
    </lineage>
</organism>
<dbReference type="EMBL" id="GGEC01044406">
    <property type="protein sequence ID" value="MBX24890.1"/>
    <property type="molecule type" value="Transcribed_RNA"/>
</dbReference>
<sequence>MAKTMKKLISGVILDLDGTLLNTGQFVLLT</sequence>
<proteinExistence type="predicted"/>